<evidence type="ECO:0000259" key="2">
    <source>
        <dbReference type="PROSITE" id="PS51208"/>
    </source>
</evidence>
<dbReference type="InterPro" id="IPR006315">
    <property type="entry name" value="OM_autotransptr_brl_dom"/>
</dbReference>
<dbReference type="Proteomes" id="UP000289465">
    <property type="component" value="Unassembled WGS sequence"/>
</dbReference>
<dbReference type="AlphaFoldDB" id="A0A446CJW9"/>
<dbReference type="Gene3D" id="2.40.128.130">
    <property type="entry name" value="Autotransporter beta-domain"/>
    <property type="match status" value="1"/>
</dbReference>
<dbReference type="SUPFAM" id="SSF51126">
    <property type="entry name" value="Pectin lyase-like"/>
    <property type="match status" value="1"/>
</dbReference>
<dbReference type="PROSITE" id="PS51208">
    <property type="entry name" value="AUTOTRANSPORTER"/>
    <property type="match status" value="1"/>
</dbReference>
<dbReference type="Pfam" id="PF03797">
    <property type="entry name" value="Autotransporter"/>
    <property type="match status" value="1"/>
</dbReference>
<evidence type="ECO:0000313" key="4">
    <source>
        <dbReference type="Proteomes" id="UP000289465"/>
    </source>
</evidence>
<sequence>MKTVIPSIRLKPITAACMLAMSPIAAHAQALSVTDGQTHVLPVDTNLSTSADATAGFGMLVRNANSVVEADGLTISTSGQGAAGIKLESMGKAVMTGGSIQTTTTAGNSSSAAYGVWVTGKGLAELYGTSVSTSGAFAYGLYAYTDPAPAQVGIVAHDVTVTTTGASAHGAVAASKAAMELARATIATTGDGARAVSAQRGTISVSDSTLTTSGANAPGLMIAGDGSGIGSSATVSNTRVETRGSLSSGVKVEGASALQFSGGTIETKALDGNGSLSAFGVWVTGGSHAVLDSTAVKTAGAYAYGLFSTYAPTVAAASIDAINTSVETSGLNAHGVFAHTKSVVNFALGDIKTSGNGATGARAEAGGALRMDGGAITTLGNNAAGLMATANASGVKATAVANNVDIVTHGDVAAGVAAFQQGSTVTLTGGSVETHGAKSNGLSAEATATVNADGTRISTRGATAYGARAYYNGAINLQNAIVATHGAGASGLYANASSSIDATESTITTDGPAAAGVELLSAGSVTLNQTRVSASGAGSQGILSSFADNTVSMTDSAVQAAGSALEVAAGSLQASLNRSALIGVNGVALNVIGRLDMVADDRSYISGAALTDPGTGVSHLRLAGASRWDVTGSSSLTSLSNAASHIDFAPPANPADAAQYKTLTVGNYAGAGGSIALNTWLGGSGSASDKVVIDGGQASGTTSIVVRNTGGGGALTTGDGIAVVETVNGGTSDAASFSLAGRAAAGAYEYRLYRGGSANPDAWYLRSSLETDPDQGGGETGRPAPEYRVEVPLNMALPSLANHFGLAMLGTYHDRNGEDYADAAPAQPHGRSAWGRVFGETGSAGKRGYDALVRQGPAYDYDIAGVQVGTDLYRREQPSGTRDIAGVYVGAATASADVRAPAEGRAGSASMSGISLGGYWTRKSASGAYVDGVVQGTYHPDVKTRSVGGERSTSRGYGGAASIEAGYPIPLTAQWALEPQAQMIYQYVSLDSAKDSYGRVRFDDTHTGHARVGARLTHQAGNPKGEEATTWLRANLWQRFGANGRTTFSNLSGENPVAMETKLGSTWAQVGVGVSGRVSKRVNVFAAGDYNRSIDGYAGHGVSGRLGVRVVW</sequence>
<dbReference type="InterPro" id="IPR043990">
    <property type="entry name" value="AC_1"/>
</dbReference>
<organism evidence="3 4">
    <name type="scientific">Achromobacter veterisilvae</name>
    <dbReference type="NCBI Taxonomy" id="2069367"/>
    <lineage>
        <taxon>Bacteria</taxon>
        <taxon>Pseudomonadati</taxon>
        <taxon>Pseudomonadota</taxon>
        <taxon>Betaproteobacteria</taxon>
        <taxon>Burkholderiales</taxon>
        <taxon>Alcaligenaceae</taxon>
        <taxon>Achromobacter</taxon>
    </lineage>
</organism>
<dbReference type="InterPro" id="IPR012332">
    <property type="entry name" value="Autotransporter_pectin_lyase_C"/>
</dbReference>
<dbReference type="NCBIfam" id="TIGR01414">
    <property type="entry name" value="autotrans_barl"/>
    <property type="match status" value="1"/>
</dbReference>
<dbReference type="Pfam" id="PF18883">
    <property type="entry name" value="AC_1"/>
    <property type="match status" value="1"/>
</dbReference>
<dbReference type="SUPFAM" id="SSF103515">
    <property type="entry name" value="Autotransporter"/>
    <property type="match status" value="1"/>
</dbReference>
<dbReference type="InterPro" id="IPR011050">
    <property type="entry name" value="Pectin_lyase_fold/virulence"/>
</dbReference>
<feature type="signal peptide" evidence="1">
    <location>
        <begin position="1"/>
        <end position="28"/>
    </location>
</feature>
<keyword evidence="1" id="KW-0732">Signal</keyword>
<dbReference type="Gene3D" id="2.160.20.20">
    <property type="match status" value="2"/>
</dbReference>
<gene>
    <name evidence="3" type="primary">flu</name>
    <name evidence="3" type="ORF">AVE30378_02940</name>
</gene>
<accession>A0A446CJW9</accession>
<evidence type="ECO:0000256" key="1">
    <source>
        <dbReference type="SAM" id="SignalP"/>
    </source>
</evidence>
<name>A0A446CJW9_9BURK</name>
<feature type="chain" id="PRO_5019146152" evidence="1">
    <location>
        <begin position="29"/>
        <end position="1112"/>
    </location>
</feature>
<reference evidence="3 4" key="1">
    <citation type="submission" date="2018-07" db="EMBL/GenBank/DDBJ databases">
        <authorList>
            <person name="Peeters C."/>
        </authorList>
    </citation>
    <scope>NUCLEOTIDE SEQUENCE [LARGE SCALE GENOMIC DNA]</scope>
    <source>
        <strain evidence="3 4">LMG 30378</strain>
    </source>
</reference>
<feature type="domain" description="Autotransporter" evidence="2">
    <location>
        <begin position="826"/>
        <end position="1112"/>
    </location>
</feature>
<dbReference type="GO" id="GO:0019867">
    <property type="term" value="C:outer membrane"/>
    <property type="evidence" value="ECO:0007669"/>
    <property type="project" value="InterPro"/>
</dbReference>
<dbReference type="SMART" id="SM00869">
    <property type="entry name" value="Autotransporter"/>
    <property type="match status" value="1"/>
</dbReference>
<dbReference type="OrthoDB" id="8613300at2"/>
<protein>
    <submittedName>
        <fullName evidence="3">Antigen 43</fullName>
    </submittedName>
</protein>
<dbReference type="EMBL" id="UFQC01000014">
    <property type="protein sequence ID" value="SSW68204.1"/>
    <property type="molecule type" value="Genomic_DNA"/>
</dbReference>
<dbReference type="InterPro" id="IPR036709">
    <property type="entry name" value="Autotransporte_beta_dom_sf"/>
</dbReference>
<evidence type="ECO:0000313" key="3">
    <source>
        <dbReference type="EMBL" id="SSW68204.1"/>
    </source>
</evidence>
<proteinExistence type="predicted"/>
<dbReference type="InterPro" id="IPR005546">
    <property type="entry name" value="Autotransporte_beta"/>
</dbReference>
<dbReference type="CDD" id="cd01344">
    <property type="entry name" value="PL2_Passenger_AT"/>
    <property type="match status" value="1"/>
</dbReference>